<comment type="subunit">
    <text evidence="8">Monomer.</text>
</comment>
<dbReference type="GO" id="GO:0005525">
    <property type="term" value="F:GTP binding"/>
    <property type="evidence" value="ECO:0007669"/>
    <property type="project" value="UniProtKB-UniRule"/>
</dbReference>
<dbReference type="InterPro" id="IPR006073">
    <property type="entry name" value="GTP-bd"/>
</dbReference>
<dbReference type="Proteomes" id="UP001179121">
    <property type="component" value="Chromosome"/>
</dbReference>
<dbReference type="PRINTS" id="PR00326">
    <property type="entry name" value="GTP1OBG"/>
</dbReference>
<dbReference type="GO" id="GO:0000287">
    <property type="term" value="F:magnesium ion binding"/>
    <property type="evidence" value="ECO:0007669"/>
    <property type="project" value="InterPro"/>
</dbReference>
<evidence type="ECO:0000256" key="4">
    <source>
        <dbReference type="ARBA" id="ARBA00022741"/>
    </source>
</evidence>
<evidence type="ECO:0000256" key="7">
    <source>
        <dbReference type="ARBA" id="ARBA00023134"/>
    </source>
</evidence>
<keyword evidence="3 8" id="KW-0479">Metal-binding</keyword>
<evidence type="ECO:0000256" key="8">
    <source>
        <dbReference type="HAMAP-Rule" id="MF_01454"/>
    </source>
</evidence>
<comment type="function">
    <text evidence="8">An essential GTPase which binds GTP, GDP and possibly (p)ppGpp with moderate affinity, with high nucleotide exchange rates and a fairly low GTP hydrolysis rate. Plays a role in control of the cell cycle, stress response, ribosome biogenesis and in those bacteria that undergo differentiation, in morphogenesis control.</text>
</comment>
<evidence type="ECO:0000256" key="5">
    <source>
        <dbReference type="ARBA" id="ARBA00022801"/>
    </source>
</evidence>
<dbReference type="PROSITE" id="PS51883">
    <property type="entry name" value="OBG"/>
    <property type="match status" value="1"/>
</dbReference>
<dbReference type="PROSITE" id="PS51710">
    <property type="entry name" value="G_OBG"/>
    <property type="match status" value="1"/>
</dbReference>
<dbReference type="Gene3D" id="2.70.210.12">
    <property type="entry name" value="GTP1/OBG domain"/>
    <property type="match status" value="1"/>
</dbReference>
<dbReference type="PANTHER" id="PTHR11702">
    <property type="entry name" value="DEVELOPMENTALLY REGULATED GTP-BINDING PROTEIN-RELATED"/>
    <property type="match status" value="1"/>
</dbReference>
<dbReference type="PIRSF" id="PIRSF002401">
    <property type="entry name" value="GTP_bd_Obg/CgtA"/>
    <property type="match status" value="1"/>
</dbReference>
<organism evidence="12 13">
    <name type="scientific">Nitrospira tepida</name>
    <dbReference type="NCBI Taxonomy" id="2973512"/>
    <lineage>
        <taxon>Bacteria</taxon>
        <taxon>Pseudomonadati</taxon>
        <taxon>Nitrospirota</taxon>
        <taxon>Nitrospiria</taxon>
        <taxon>Nitrospirales</taxon>
        <taxon>Nitrospiraceae</taxon>
        <taxon>Nitrospira</taxon>
    </lineage>
</organism>
<dbReference type="InterPro" id="IPR014100">
    <property type="entry name" value="GTP-bd_Obg/CgtA"/>
</dbReference>
<evidence type="ECO:0000256" key="1">
    <source>
        <dbReference type="ARBA" id="ARBA00007699"/>
    </source>
</evidence>
<dbReference type="SUPFAM" id="SSF82051">
    <property type="entry name" value="Obg GTP-binding protein N-terminal domain"/>
    <property type="match status" value="1"/>
</dbReference>
<feature type="binding site" evidence="8">
    <location>
        <begin position="282"/>
        <end position="285"/>
    </location>
    <ligand>
        <name>GTP</name>
        <dbReference type="ChEBI" id="CHEBI:37565"/>
    </ligand>
</feature>
<dbReference type="HAMAP" id="MF_01454">
    <property type="entry name" value="GTPase_Obg"/>
    <property type="match status" value="1"/>
</dbReference>
<dbReference type="EMBL" id="OX365700">
    <property type="protein sequence ID" value="CAI4030943.1"/>
    <property type="molecule type" value="Genomic_DNA"/>
</dbReference>
<dbReference type="InterPro" id="IPR036726">
    <property type="entry name" value="GTP1_OBG_dom_sf"/>
</dbReference>
<dbReference type="CDD" id="cd01898">
    <property type="entry name" value="Obg"/>
    <property type="match status" value="1"/>
</dbReference>
<feature type="binding site" evidence="8">
    <location>
        <position position="192"/>
    </location>
    <ligand>
        <name>Mg(2+)</name>
        <dbReference type="ChEBI" id="CHEBI:18420"/>
    </ligand>
</feature>
<evidence type="ECO:0000259" key="11">
    <source>
        <dbReference type="PROSITE" id="PS51883"/>
    </source>
</evidence>
<dbReference type="InterPro" id="IPR031167">
    <property type="entry name" value="G_OBG"/>
</dbReference>
<dbReference type="Gene3D" id="3.40.50.300">
    <property type="entry name" value="P-loop containing nucleotide triphosphate hydrolases"/>
    <property type="match status" value="1"/>
</dbReference>
<dbReference type="Pfam" id="PF01018">
    <property type="entry name" value="GTP1_OBG"/>
    <property type="match status" value="1"/>
</dbReference>
<dbReference type="GO" id="GO:0003924">
    <property type="term" value="F:GTPase activity"/>
    <property type="evidence" value="ECO:0007669"/>
    <property type="project" value="UniProtKB-UniRule"/>
</dbReference>
<accession>A0AA86MXQ4</accession>
<evidence type="ECO:0000313" key="12">
    <source>
        <dbReference type="EMBL" id="CAI4030943.1"/>
    </source>
</evidence>
<dbReference type="NCBIfam" id="NF008956">
    <property type="entry name" value="PRK12299.1"/>
    <property type="match status" value="1"/>
</dbReference>
<feature type="compositionally biased region" description="Gly residues" evidence="9">
    <location>
        <begin position="32"/>
        <end position="42"/>
    </location>
</feature>
<dbReference type="InterPro" id="IPR045086">
    <property type="entry name" value="OBG_GTPase"/>
</dbReference>
<feature type="binding site" evidence="8">
    <location>
        <begin position="212"/>
        <end position="215"/>
    </location>
    <ligand>
        <name>GTP</name>
        <dbReference type="ChEBI" id="CHEBI:37565"/>
    </ligand>
</feature>
<reference evidence="12" key="1">
    <citation type="submission" date="2022-10" db="EMBL/GenBank/DDBJ databases">
        <authorList>
            <person name="Koch H."/>
        </authorList>
    </citation>
    <scope>NUCLEOTIDE SEQUENCE</scope>
    <source>
        <strain evidence="12">DNF</strain>
    </source>
</reference>
<dbReference type="SUPFAM" id="SSF52540">
    <property type="entry name" value="P-loop containing nucleoside triphosphate hydrolases"/>
    <property type="match status" value="1"/>
</dbReference>
<feature type="binding site" evidence="8">
    <location>
        <begin position="190"/>
        <end position="194"/>
    </location>
    <ligand>
        <name>GTP</name>
        <dbReference type="ChEBI" id="CHEBI:37565"/>
    </ligand>
</feature>
<evidence type="ECO:0000256" key="6">
    <source>
        <dbReference type="ARBA" id="ARBA00022842"/>
    </source>
</evidence>
<dbReference type="KEGG" id="nti:DNFV4_01375"/>
<dbReference type="PROSITE" id="PS00905">
    <property type="entry name" value="GTP1_OBG"/>
    <property type="match status" value="1"/>
</dbReference>
<keyword evidence="5 8" id="KW-0378">Hydrolase</keyword>
<comment type="cofactor">
    <cofactor evidence="8">
        <name>Mg(2+)</name>
        <dbReference type="ChEBI" id="CHEBI:18420"/>
    </cofactor>
</comment>
<keyword evidence="7 8" id="KW-0342">GTP-binding</keyword>
<dbReference type="InterPro" id="IPR027417">
    <property type="entry name" value="P-loop_NTPase"/>
</dbReference>
<evidence type="ECO:0000256" key="9">
    <source>
        <dbReference type="SAM" id="MobiDB-lite"/>
    </source>
</evidence>
<dbReference type="FunFam" id="2.70.210.12:FF:000001">
    <property type="entry name" value="GTPase Obg"/>
    <property type="match status" value="1"/>
</dbReference>
<keyword evidence="4 8" id="KW-0547">Nucleotide-binding</keyword>
<proteinExistence type="inferred from homology"/>
<keyword evidence="13" id="KW-1185">Reference proteome</keyword>
<keyword evidence="2 8" id="KW-0963">Cytoplasm</keyword>
<dbReference type="InterPro" id="IPR006074">
    <property type="entry name" value="GTP1-OBG_CS"/>
</dbReference>
<dbReference type="NCBIfam" id="TIGR02729">
    <property type="entry name" value="Obg_CgtA"/>
    <property type="match status" value="1"/>
</dbReference>
<evidence type="ECO:0000313" key="13">
    <source>
        <dbReference type="Proteomes" id="UP001179121"/>
    </source>
</evidence>
<keyword evidence="6 8" id="KW-0460">Magnesium</keyword>
<evidence type="ECO:0000256" key="3">
    <source>
        <dbReference type="ARBA" id="ARBA00022723"/>
    </source>
</evidence>
<feature type="binding site" evidence="8">
    <location>
        <begin position="311"/>
        <end position="313"/>
    </location>
    <ligand>
        <name>GTP</name>
        <dbReference type="ChEBI" id="CHEBI:37565"/>
    </ligand>
</feature>
<comment type="similarity">
    <text evidence="1 8">Belongs to the TRAFAC class OBG-HflX-like GTPase superfamily. OBG GTPase family.</text>
</comment>
<dbReference type="GO" id="GO:0042254">
    <property type="term" value="P:ribosome biogenesis"/>
    <property type="evidence" value="ECO:0007669"/>
    <property type="project" value="UniProtKB-UniRule"/>
</dbReference>
<dbReference type="RefSeq" id="WP_289267910.1">
    <property type="nucleotide sequence ID" value="NZ_OX365700.1"/>
</dbReference>
<dbReference type="PANTHER" id="PTHR11702:SF31">
    <property type="entry name" value="MITOCHONDRIAL RIBOSOME-ASSOCIATED GTPASE 2"/>
    <property type="match status" value="1"/>
</dbReference>
<feature type="domain" description="Obg" evidence="11">
    <location>
        <begin position="1"/>
        <end position="158"/>
    </location>
</feature>
<dbReference type="Pfam" id="PF01926">
    <property type="entry name" value="MMR_HSR1"/>
    <property type="match status" value="1"/>
</dbReference>
<dbReference type="InterPro" id="IPR006169">
    <property type="entry name" value="GTP1_OBG_dom"/>
</dbReference>
<protein>
    <recommendedName>
        <fullName evidence="8">GTPase Obg</fullName>
        <ecNumber evidence="8">3.6.5.-</ecNumber>
    </recommendedName>
    <alternativeName>
        <fullName evidence="8">GTP-binding protein Obg</fullName>
    </alternativeName>
</protein>
<dbReference type="AlphaFoldDB" id="A0AA86MXQ4"/>
<sequence length="341" mass="37426">MFVDQVRIFVKAGSGGNGACSFRREKYVPRGGPDGGDGGNGGSVILQPSHRLTTLLDLRYQQEYRAEPGRPGEGSNRHGKTAPDVVISVPVGTLVMDDESGEVLADLTDENHTYVAARGGRGGRGNAQFATSTNQTPTHCQPGQPGEERWLRLELKLLADVGLVGLPNAGKSTLIAAVSAARPKIADYPFTTLIPNLGVVQWDEEHNFVVADIPGLIEGAHEGKGLGHQFLRHVERTSLLLYLVDISEWATDDPVETFLTLRREIETYDRTLKKRPFAVAATKMDIQGDGRRLDDLRTFCKKRRIRLFPISAATREGLEELIRFLGKQVLSLRQTPCASNY</sequence>
<feature type="binding site" evidence="8">
    <location>
        <position position="172"/>
    </location>
    <ligand>
        <name>Mg(2+)</name>
        <dbReference type="ChEBI" id="CHEBI:18420"/>
    </ligand>
</feature>
<dbReference type="NCBIfam" id="NF008955">
    <property type="entry name" value="PRK12297.1"/>
    <property type="match status" value="1"/>
</dbReference>
<evidence type="ECO:0000256" key="2">
    <source>
        <dbReference type="ARBA" id="ARBA00022490"/>
    </source>
</evidence>
<feature type="binding site" evidence="8">
    <location>
        <begin position="165"/>
        <end position="172"/>
    </location>
    <ligand>
        <name>GTP</name>
        <dbReference type="ChEBI" id="CHEBI:37565"/>
    </ligand>
</feature>
<feature type="region of interest" description="Disordered" evidence="9">
    <location>
        <begin position="26"/>
        <end position="46"/>
    </location>
</feature>
<dbReference type="NCBIfam" id="NF008954">
    <property type="entry name" value="PRK12296.1"/>
    <property type="match status" value="1"/>
</dbReference>
<evidence type="ECO:0000259" key="10">
    <source>
        <dbReference type="PROSITE" id="PS51710"/>
    </source>
</evidence>
<gene>
    <name evidence="8" type="primary">obg</name>
    <name evidence="12" type="ORF">DNFV4_01375</name>
</gene>
<comment type="subcellular location">
    <subcellularLocation>
        <location evidence="8">Cytoplasm</location>
    </subcellularLocation>
</comment>
<name>A0AA86MXQ4_9BACT</name>
<feature type="domain" description="OBG-type G" evidence="10">
    <location>
        <begin position="159"/>
        <end position="330"/>
    </location>
</feature>
<dbReference type="GO" id="GO:0043022">
    <property type="term" value="F:ribosome binding"/>
    <property type="evidence" value="ECO:0007669"/>
    <property type="project" value="UniProtKB-ARBA"/>
</dbReference>
<dbReference type="EC" id="3.6.5.-" evidence="8"/>
<dbReference type="GO" id="GO:0005737">
    <property type="term" value="C:cytoplasm"/>
    <property type="evidence" value="ECO:0007669"/>
    <property type="project" value="UniProtKB-SubCell"/>
</dbReference>